<dbReference type="GO" id="GO:0016740">
    <property type="term" value="F:transferase activity"/>
    <property type="evidence" value="ECO:0007669"/>
    <property type="project" value="UniProtKB-KW"/>
</dbReference>
<dbReference type="Gene3D" id="1.10.20.60">
    <property type="entry name" value="Glu-tRNAGln amidotransferase C subunit, N-terminal domain"/>
    <property type="match status" value="1"/>
</dbReference>
<dbReference type="Pfam" id="PF02686">
    <property type="entry name" value="GatC"/>
    <property type="match status" value="1"/>
</dbReference>
<dbReference type="EC" id="6.3.5.-" evidence="1"/>
<keyword evidence="1" id="KW-0648">Protein biosynthesis</keyword>
<dbReference type="EMBL" id="NIDE01000001">
    <property type="protein sequence ID" value="OWK47065.1"/>
    <property type="molecule type" value="Genomic_DNA"/>
</dbReference>
<organism evidence="2 3">
    <name type="scientific">Fimbriiglobus ruber</name>
    <dbReference type="NCBI Taxonomy" id="1908690"/>
    <lineage>
        <taxon>Bacteria</taxon>
        <taxon>Pseudomonadati</taxon>
        <taxon>Planctomycetota</taxon>
        <taxon>Planctomycetia</taxon>
        <taxon>Gemmatales</taxon>
        <taxon>Gemmataceae</taxon>
        <taxon>Fimbriiglobus</taxon>
    </lineage>
</organism>
<keyword evidence="1" id="KW-0436">Ligase</keyword>
<comment type="similarity">
    <text evidence="1">Belongs to the GatC family.</text>
</comment>
<dbReference type="NCBIfam" id="TIGR00135">
    <property type="entry name" value="gatC"/>
    <property type="match status" value="1"/>
</dbReference>
<dbReference type="GO" id="GO:0006450">
    <property type="term" value="P:regulation of translational fidelity"/>
    <property type="evidence" value="ECO:0007669"/>
    <property type="project" value="InterPro"/>
</dbReference>
<dbReference type="GO" id="GO:0050566">
    <property type="term" value="F:asparaginyl-tRNA synthase (glutamine-hydrolyzing) activity"/>
    <property type="evidence" value="ECO:0007669"/>
    <property type="project" value="RHEA"/>
</dbReference>
<keyword evidence="1" id="KW-0547">Nucleotide-binding</keyword>
<proteinExistence type="inferred from homology"/>
<reference evidence="3" key="1">
    <citation type="submission" date="2017-06" db="EMBL/GenBank/DDBJ databases">
        <title>Genome analysis of Fimbriiglobus ruber SP5, the first member of the order Planctomycetales with confirmed chitinolytic capability.</title>
        <authorList>
            <person name="Ravin N.V."/>
            <person name="Rakitin A.L."/>
            <person name="Ivanova A.A."/>
            <person name="Beletsky A.V."/>
            <person name="Kulichevskaya I.S."/>
            <person name="Mardanov A.V."/>
            <person name="Dedysh S.N."/>
        </authorList>
    </citation>
    <scope>NUCLEOTIDE SEQUENCE [LARGE SCALE GENOMIC DNA]</scope>
    <source>
        <strain evidence="3">SP5</strain>
    </source>
</reference>
<dbReference type="InterPro" id="IPR036113">
    <property type="entry name" value="Asp/Glu-ADT_sf_sub_c"/>
</dbReference>
<dbReference type="Proteomes" id="UP000214646">
    <property type="component" value="Unassembled WGS sequence"/>
</dbReference>
<dbReference type="PANTHER" id="PTHR15004:SF0">
    <property type="entry name" value="GLUTAMYL-TRNA(GLN) AMIDOTRANSFERASE SUBUNIT C, MITOCHONDRIAL"/>
    <property type="match status" value="1"/>
</dbReference>
<dbReference type="InterPro" id="IPR003837">
    <property type="entry name" value="GatC"/>
</dbReference>
<keyword evidence="1" id="KW-0067">ATP-binding</keyword>
<evidence type="ECO:0000313" key="3">
    <source>
        <dbReference type="Proteomes" id="UP000214646"/>
    </source>
</evidence>
<sequence>MSLTIDEVKKVAKLARLDLAPADLTKMAEQLNRILEYVDQLTQVNTDGIEPLAHPLPVQNVFRDDVPVPSLPVDEALKNAPTRIGDYFGVPAVFDASDEMTA</sequence>
<comment type="function">
    <text evidence="1">Allows the formation of correctly charged Asn-tRNA(Asn) or Gln-tRNA(Gln) through the transamidation of misacylated Asp-tRNA(Asn) or Glu-tRNA(Gln) in organisms which lack either or both of asparaginyl-tRNA or glutaminyl-tRNA synthetases. The reaction takes place in the presence of glutamine and ATP through an activated phospho-Asp-tRNA(Asn) or phospho-Glu-tRNA(Gln).</text>
</comment>
<dbReference type="HAMAP" id="MF_00122">
    <property type="entry name" value="GatC"/>
    <property type="match status" value="1"/>
</dbReference>
<dbReference type="AlphaFoldDB" id="A0A225EFD3"/>
<dbReference type="GO" id="GO:0006412">
    <property type="term" value="P:translation"/>
    <property type="evidence" value="ECO:0007669"/>
    <property type="project" value="UniProtKB-UniRule"/>
</dbReference>
<dbReference type="PANTHER" id="PTHR15004">
    <property type="entry name" value="GLUTAMYL-TRNA(GLN) AMIDOTRANSFERASE SUBUNIT C, MITOCHONDRIAL"/>
    <property type="match status" value="1"/>
</dbReference>
<dbReference type="GO" id="GO:0070681">
    <property type="term" value="P:glutaminyl-tRNAGln biosynthesis via transamidation"/>
    <property type="evidence" value="ECO:0007669"/>
    <property type="project" value="TreeGrafter"/>
</dbReference>
<dbReference type="SUPFAM" id="SSF141000">
    <property type="entry name" value="Glu-tRNAGln amidotransferase C subunit"/>
    <property type="match status" value="1"/>
</dbReference>
<dbReference type="GO" id="GO:0050567">
    <property type="term" value="F:glutaminyl-tRNA synthase (glutamine-hydrolyzing) activity"/>
    <property type="evidence" value="ECO:0007669"/>
    <property type="project" value="UniProtKB-UniRule"/>
</dbReference>
<name>A0A225EFD3_9BACT</name>
<comment type="catalytic activity">
    <reaction evidence="1">
        <text>L-glutamyl-tRNA(Gln) + L-glutamine + ATP + H2O = L-glutaminyl-tRNA(Gln) + L-glutamate + ADP + phosphate + H(+)</text>
        <dbReference type="Rhea" id="RHEA:17521"/>
        <dbReference type="Rhea" id="RHEA-COMP:9681"/>
        <dbReference type="Rhea" id="RHEA-COMP:9684"/>
        <dbReference type="ChEBI" id="CHEBI:15377"/>
        <dbReference type="ChEBI" id="CHEBI:15378"/>
        <dbReference type="ChEBI" id="CHEBI:29985"/>
        <dbReference type="ChEBI" id="CHEBI:30616"/>
        <dbReference type="ChEBI" id="CHEBI:43474"/>
        <dbReference type="ChEBI" id="CHEBI:58359"/>
        <dbReference type="ChEBI" id="CHEBI:78520"/>
        <dbReference type="ChEBI" id="CHEBI:78521"/>
        <dbReference type="ChEBI" id="CHEBI:456216"/>
    </reaction>
</comment>
<dbReference type="RefSeq" id="WP_088252212.1">
    <property type="nucleotide sequence ID" value="NZ_NIDE01000001.1"/>
</dbReference>
<dbReference type="OrthoDB" id="9813938at2"/>
<evidence type="ECO:0000313" key="2">
    <source>
        <dbReference type="EMBL" id="OWK47065.1"/>
    </source>
</evidence>
<gene>
    <name evidence="1" type="primary">gatC</name>
    <name evidence="2" type="ORF">FRUB_00764</name>
</gene>
<comment type="subunit">
    <text evidence="1">Heterotrimer of A, B and C subunits.</text>
</comment>
<evidence type="ECO:0000256" key="1">
    <source>
        <dbReference type="HAMAP-Rule" id="MF_00122"/>
    </source>
</evidence>
<comment type="caution">
    <text evidence="2">The sequence shown here is derived from an EMBL/GenBank/DDBJ whole genome shotgun (WGS) entry which is preliminary data.</text>
</comment>
<keyword evidence="2" id="KW-0808">Transferase</keyword>
<keyword evidence="3" id="KW-1185">Reference proteome</keyword>
<dbReference type="GO" id="GO:0005524">
    <property type="term" value="F:ATP binding"/>
    <property type="evidence" value="ECO:0007669"/>
    <property type="project" value="UniProtKB-KW"/>
</dbReference>
<protein>
    <recommendedName>
        <fullName evidence="1">Aspartyl/glutamyl-tRNA(Asn/Gln) amidotransferase subunit C</fullName>
        <shortName evidence="1">Asp/Glu-ADT subunit C</shortName>
        <ecNumber evidence="1">6.3.5.-</ecNumber>
    </recommendedName>
</protein>
<accession>A0A225EFD3</accession>
<comment type="catalytic activity">
    <reaction evidence="1">
        <text>L-aspartyl-tRNA(Asn) + L-glutamine + ATP + H2O = L-asparaginyl-tRNA(Asn) + L-glutamate + ADP + phosphate + 2 H(+)</text>
        <dbReference type="Rhea" id="RHEA:14513"/>
        <dbReference type="Rhea" id="RHEA-COMP:9674"/>
        <dbReference type="Rhea" id="RHEA-COMP:9677"/>
        <dbReference type="ChEBI" id="CHEBI:15377"/>
        <dbReference type="ChEBI" id="CHEBI:15378"/>
        <dbReference type="ChEBI" id="CHEBI:29985"/>
        <dbReference type="ChEBI" id="CHEBI:30616"/>
        <dbReference type="ChEBI" id="CHEBI:43474"/>
        <dbReference type="ChEBI" id="CHEBI:58359"/>
        <dbReference type="ChEBI" id="CHEBI:78515"/>
        <dbReference type="ChEBI" id="CHEBI:78516"/>
        <dbReference type="ChEBI" id="CHEBI:456216"/>
    </reaction>
</comment>